<evidence type="ECO:0000259" key="6">
    <source>
        <dbReference type="Pfam" id="PF00999"/>
    </source>
</evidence>
<feature type="transmembrane region" description="Helical" evidence="5">
    <location>
        <begin position="122"/>
        <end position="141"/>
    </location>
</feature>
<feature type="transmembrane region" description="Helical" evidence="5">
    <location>
        <begin position="329"/>
        <end position="347"/>
    </location>
</feature>
<feature type="transmembrane region" description="Helical" evidence="5">
    <location>
        <begin position="275"/>
        <end position="308"/>
    </location>
</feature>
<evidence type="ECO:0000256" key="2">
    <source>
        <dbReference type="ARBA" id="ARBA00022692"/>
    </source>
</evidence>
<keyword evidence="2 5" id="KW-0812">Transmembrane</keyword>
<evidence type="ECO:0000256" key="1">
    <source>
        <dbReference type="ARBA" id="ARBA00004141"/>
    </source>
</evidence>
<reference evidence="7" key="1">
    <citation type="submission" date="2013-01" db="EMBL/GenBank/DDBJ databases">
        <title>Genome draft of Hydrogenophaga taeniospiralis 2K1.</title>
        <authorList>
            <person name="Gomila M."/>
            <person name="Lalucat J."/>
        </authorList>
    </citation>
    <scope>NUCLEOTIDE SEQUENCE</scope>
    <source>
        <strain evidence="7">CCUG 15921</strain>
    </source>
</reference>
<feature type="transmembrane region" description="Helical" evidence="5">
    <location>
        <begin position="183"/>
        <end position="212"/>
    </location>
</feature>
<dbReference type="OrthoDB" id="8617652at2"/>
<dbReference type="EMBL" id="AOGK01000020">
    <property type="protein sequence ID" value="MDG5977414.1"/>
    <property type="molecule type" value="Genomic_DNA"/>
</dbReference>
<feature type="transmembrane region" description="Helical" evidence="5">
    <location>
        <begin position="224"/>
        <end position="255"/>
    </location>
</feature>
<keyword evidence="3 5" id="KW-1133">Transmembrane helix</keyword>
<feature type="transmembrane region" description="Helical" evidence="5">
    <location>
        <begin position="6"/>
        <end position="25"/>
    </location>
</feature>
<feature type="transmembrane region" description="Helical" evidence="5">
    <location>
        <begin position="153"/>
        <end position="177"/>
    </location>
</feature>
<feature type="transmembrane region" description="Helical" evidence="5">
    <location>
        <begin position="61"/>
        <end position="79"/>
    </location>
</feature>
<evidence type="ECO:0000313" key="7">
    <source>
        <dbReference type="EMBL" id="MDG5977414.1"/>
    </source>
</evidence>
<feature type="transmembrane region" description="Helical" evidence="5">
    <location>
        <begin position="359"/>
        <end position="379"/>
    </location>
</feature>
<dbReference type="RefSeq" id="WP_068167473.1">
    <property type="nucleotide sequence ID" value="NZ_AOGK01000020.1"/>
</dbReference>
<feature type="transmembrane region" description="Helical" evidence="5">
    <location>
        <begin position="37"/>
        <end position="55"/>
    </location>
</feature>
<comment type="caution">
    <text evidence="7">The sequence shown here is derived from an EMBL/GenBank/DDBJ whole genome shotgun (WGS) entry which is preliminary data.</text>
</comment>
<keyword evidence="8" id="KW-1185">Reference proteome</keyword>
<dbReference type="InterPro" id="IPR006153">
    <property type="entry name" value="Cation/H_exchanger_TM"/>
</dbReference>
<gene>
    <name evidence="7" type="ORF">H010_19317</name>
</gene>
<evidence type="ECO:0000256" key="5">
    <source>
        <dbReference type="SAM" id="Phobius"/>
    </source>
</evidence>
<feature type="transmembrane region" description="Helical" evidence="5">
    <location>
        <begin position="91"/>
        <end position="110"/>
    </location>
</feature>
<dbReference type="GO" id="GO:0015297">
    <property type="term" value="F:antiporter activity"/>
    <property type="evidence" value="ECO:0007669"/>
    <property type="project" value="InterPro"/>
</dbReference>
<sequence>MVTDFPFLLQSMAWPLVLLIAWFLGERLHETWQVPRVSSYVAVGLLGSLVNLPGLTDAVPGLPFLANVALSLVLFELGYRINLRWFRHNPWVMALGLVESALTFAAVYLASGWFDLATDTRLIFASLSVSASPAGIVRVANDLRSAGQVTERVLHLCAINCLVSVLAFNLVVGYWHLSTSGDLVLAAFGSVHVLVTSVAVGALLGVAAPWLLRAQRVQARDVTVVFALAVVLLTTMAYGLKLSPLLAALTFGIVARERRVHLTNAQRGFGTAGDLLTVFLFVYIASLLNWADVWTGMLLGLALIVVRTATKVGCSVAAARLSGSTERKGLLTGLALTPMSAFAILLLEQSRLYGFEPAAHVLSSMAAMMLVLELFGPVVTQRALLAAHETHVTKE</sequence>
<dbReference type="PANTHER" id="PTHR43021">
    <property type="entry name" value="NA(+)/H(+) ANTIPORTER-RELATED"/>
    <property type="match status" value="1"/>
</dbReference>
<evidence type="ECO:0000313" key="8">
    <source>
        <dbReference type="Proteomes" id="UP001152876"/>
    </source>
</evidence>
<dbReference type="PANTHER" id="PTHR43021:SF2">
    <property type="entry name" value="CATION_H+ EXCHANGER DOMAIN-CONTAINING PROTEIN"/>
    <property type="match status" value="1"/>
</dbReference>
<dbReference type="Pfam" id="PF00999">
    <property type="entry name" value="Na_H_Exchanger"/>
    <property type="match status" value="1"/>
</dbReference>
<feature type="domain" description="Cation/H+ exchanger transmembrane" evidence="6">
    <location>
        <begin position="18"/>
        <end position="379"/>
    </location>
</feature>
<protein>
    <recommendedName>
        <fullName evidence="6">Cation/H+ exchanger transmembrane domain-containing protein</fullName>
    </recommendedName>
</protein>
<dbReference type="Gene3D" id="1.20.1530.20">
    <property type="match status" value="1"/>
</dbReference>
<evidence type="ECO:0000256" key="4">
    <source>
        <dbReference type="ARBA" id="ARBA00023136"/>
    </source>
</evidence>
<dbReference type="GO" id="GO:0016020">
    <property type="term" value="C:membrane"/>
    <property type="evidence" value="ECO:0007669"/>
    <property type="project" value="UniProtKB-SubCell"/>
</dbReference>
<name>A0A9X4NVD8_9BURK</name>
<keyword evidence="4 5" id="KW-0472">Membrane</keyword>
<dbReference type="Proteomes" id="UP001152876">
    <property type="component" value="Unassembled WGS sequence"/>
</dbReference>
<dbReference type="AlphaFoldDB" id="A0A9X4NVD8"/>
<evidence type="ECO:0000256" key="3">
    <source>
        <dbReference type="ARBA" id="ARBA00022989"/>
    </source>
</evidence>
<dbReference type="InterPro" id="IPR038770">
    <property type="entry name" value="Na+/solute_symporter_sf"/>
</dbReference>
<comment type="subcellular location">
    <subcellularLocation>
        <location evidence="1">Membrane</location>
        <topology evidence="1">Multi-pass membrane protein</topology>
    </subcellularLocation>
</comment>
<dbReference type="GO" id="GO:1902600">
    <property type="term" value="P:proton transmembrane transport"/>
    <property type="evidence" value="ECO:0007669"/>
    <property type="project" value="InterPro"/>
</dbReference>
<organism evidence="7 8">
    <name type="scientific">Hydrogenophaga taeniospiralis CCUG 15921</name>
    <dbReference type="NCBI Taxonomy" id="1281780"/>
    <lineage>
        <taxon>Bacteria</taxon>
        <taxon>Pseudomonadati</taxon>
        <taxon>Pseudomonadota</taxon>
        <taxon>Betaproteobacteria</taxon>
        <taxon>Burkholderiales</taxon>
        <taxon>Comamonadaceae</taxon>
        <taxon>Hydrogenophaga</taxon>
    </lineage>
</organism>
<proteinExistence type="predicted"/>
<accession>A0A9X4NVD8</accession>